<evidence type="ECO:0000313" key="5">
    <source>
        <dbReference type="Proteomes" id="UP001072034"/>
    </source>
</evidence>
<dbReference type="Pfam" id="PF13359">
    <property type="entry name" value="DDE_Tnp_4"/>
    <property type="match status" value="1"/>
</dbReference>
<protein>
    <submittedName>
        <fullName evidence="4">Transposase</fullName>
    </submittedName>
</protein>
<evidence type="ECO:0000256" key="1">
    <source>
        <dbReference type="ARBA" id="ARBA00001968"/>
    </source>
</evidence>
<dbReference type="RefSeq" id="WP_268917739.1">
    <property type="nucleotide sequence ID" value="NZ_JAPTMY010000020.1"/>
</dbReference>
<sequence length="231" mass="25009">MAGSRVPGTYRCVHSVLMLLRLNLPQALPATMARVSRSTASRVVSARTPVIAQALQANVPVVEDLDPTARLVVDGTLLPCWSWKDGPDLYPGRHKATGLDIQVACTLTGRLARVSDPLPGRVHDTAATRASGLLDVPDRDLPPGAGATRRIADGGCIGLGMITPGRKPLGRPLPKADKERNRSVVKIRYKIERTIANLRTWRTLHTDCRRFSHALKDALTAVLGITFTHTP</sequence>
<evidence type="ECO:0000259" key="3">
    <source>
        <dbReference type="Pfam" id="PF13359"/>
    </source>
</evidence>
<gene>
    <name evidence="4" type="ORF">OHJ16_09815</name>
</gene>
<dbReference type="EMBL" id="JAPTMY010000020">
    <property type="protein sequence ID" value="MCZ0858337.1"/>
    <property type="molecule type" value="Genomic_DNA"/>
</dbReference>
<reference evidence="4" key="1">
    <citation type="submission" date="2022-10" db="EMBL/GenBank/DDBJ databases">
        <title>Genome sequence of Actinomyces israelii ATCC 10048.</title>
        <authorList>
            <person name="Watt R.M."/>
            <person name="Tong W.M."/>
        </authorList>
    </citation>
    <scope>NUCLEOTIDE SEQUENCE</scope>
    <source>
        <strain evidence="4">ATCC 10048</strain>
    </source>
</reference>
<dbReference type="InterPro" id="IPR027806">
    <property type="entry name" value="HARBI1_dom"/>
</dbReference>
<accession>A0ABT4I9C4</accession>
<feature type="domain" description="DDE Tnp4" evidence="3">
    <location>
        <begin position="73"/>
        <end position="213"/>
    </location>
</feature>
<proteinExistence type="predicted"/>
<comment type="caution">
    <text evidence="4">The sequence shown here is derived from an EMBL/GenBank/DDBJ whole genome shotgun (WGS) entry which is preliminary data.</text>
</comment>
<keyword evidence="5" id="KW-1185">Reference proteome</keyword>
<evidence type="ECO:0000313" key="4">
    <source>
        <dbReference type="EMBL" id="MCZ0858337.1"/>
    </source>
</evidence>
<name>A0ABT4I9C4_9ACTO</name>
<comment type="cofactor">
    <cofactor evidence="1">
        <name>a divalent metal cation</name>
        <dbReference type="ChEBI" id="CHEBI:60240"/>
    </cofactor>
</comment>
<organism evidence="4 5">
    <name type="scientific">Actinomyces israelii</name>
    <dbReference type="NCBI Taxonomy" id="1659"/>
    <lineage>
        <taxon>Bacteria</taxon>
        <taxon>Bacillati</taxon>
        <taxon>Actinomycetota</taxon>
        <taxon>Actinomycetes</taxon>
        <taxon>Actinomycetales</taxon>
        <taxon>Actinomycetaceae</taxon>
        <taxon>Actinomyces</taxon>
    </lineage>
</organism>
<evidence type="ECO:0000256" key="2">
    <source>
        <dbReference type="ARBA" id="ARBA00022723"/>
    </source>
</evidence>
<dbReference type="Proteomes" id="UP001072034">
    <property type="component" value="Unassembled WGS sequence"/>
</dbReference>
<keyword evidence="2" id="KW-0479">Metal-binding</keyword>